<evidence type="ECO:0000313" key="4">
    <source>
        <dbReference type="Proteomes" id="UP000434850"/>
    </source>
</evidence>
<dbReference type="SUPFAM" id="SSF55545">
    <property type="entry name" value="beta-N-acetylhexosaminidase-like domain"/>
    <property type="match status" value="1"/>
</dbReference>
<protein>
    <recommendedName>
        <fullName evidence="2">Gylcosyl hydrolase 115 C-terminal domain-containing protein</fullName>
    </recommendedName>
</protein>
<proteinExistence type="predicted"/>
<dbReference type="InterPro" id="IPR042301">
    <property type="entry name" value="GH115_sf"/>
</dbReference>
<evidence type="ECO:0000256" key="1">
    <source>
        <dbReference type="ARBA" id="ARBA00022801"/>
    </source>
</evidence>
<comment type="caution">
    <text evidence="3">The sequence shown here is derived from an EMBL/GenBank/DDBJ whole genome shotgun (WGS) entry which is preliminary data.</text>
</comment>
<gene>
    <name evidence="3" type="ORF">GO816_12620</name>
</gene>
<dbReference type="Pfam" id="PF17829">
    <property type="entry name" value="GH115_C"/>
    <property type="match status" value="1"/>
</dbReference>
<keyword evidence="1" id="KW-0378">Hydrolase</keyword>
<feature type="domain" description="Gylcosyl hydrolase 115 C-terminal" evidence="2">
    <location>
        <begin position="790"/>
        <end position="956"/>
    </location>
</feature>
<dbReference type="Gene3D" id="3.20.20.520">
    <property type="entry name" value="Glycosyl hydrolase family 115"/>
    <property type="match status" value="1"/>
</dbReference>
<organism evidence="3 4">
    <name type="scientific">Mucilaginibacter aquatilis</name>
    <dbReference type="NCBI Taxonomy" id="1517760"/>
    <lineage>
        <taxon>Bacteria</taxon>
        <taxon>Pseudomonadati</taxon>
        <taxon>Bacteroidota</taxon>
        <taxon>Sphingobacteriia</taxon>
        <taxon>Sphingobacteriales</taxon>
        <taxon>Sphingobacteriaceae</taxon>
        <taxon>Mucilaginibacter</taxon>
    </lineage>
</organism>
<dbReference type="Pfam" id="PF15979">
    <property type="entry name" value="Glyco_hydro_115"/>
    <property type="match status" value="1"/>
</dbReference>
<accession>A0A6I4IR08</accession>
<dbReference type="Gene3D" id="3.30.379.10">
    <property type="entry name" value="Chitobiase/beta-hexosaminidase domain 2-like"/>
    <property type="match status" value="1"/>
</dbReference>
<sequence>MNMQKSILFIVFATLVLFVTKLSAKQFEIVTPGKKVSIVYTADGKLDSIVAHLLAADIKRVSGYQPQVLTNLKDAKGNVIIIGTTTSALISNIKGGFDTNIKGGWERYSMRILSNPVKNVTNALVIAGSDLRGTAYGVFSLSEKIGVSPWYWWADVEPAKRKFLTVDIDDYTSQSPSVKYRGIFINDEDWGLQPWAAKTFEPETGNIGPKTYAKVFELLLRLKANLIWPAMHPSTKAFYSYPGNKEVATDYQIVIGSSHAEPMLRNNVGEWDEKIMGHFNYVTNKNTVYKYWEDRVKESSGNNAMFTLGMRGVHDSGMEGVKSSKDAIPLIEQIFTDQRGMLKKYINRDATKVPQVFTIYKEVLDIYEAGLKVPEDVTLVWPDDNYGYIQRLSNNKESKRLGGSGVYYHASYWGRPHDYLWLSTTHPGLMREEMTKAYTLNARTVWVVNVGDIKPAEYNLQLFADMAYKITPFMSSSYSNEHLQNWVGGIFGRDQQMEISQLMWQYYNLAFERKPEFMGWSQTEPTTQTKLTAYSHNNYGDQAQQRINAYGNLQNRVGKVRTEIAERLQNAFYELVQYPLTGAALMNKKFLYHDKAVLYASEGRISAGDYKRLSEDAYKQIMKETDYYNNQLAQGKWKGMMSMQPRSLPVFNLPHFNMSAPAASQQWNVYVEGYKAGQPPVENSKLTLPIFDKYNRQRYFIDVALGQSKSVKLSIKPSAKWIVVDQNVVSLSTGMLKSQQRLTVRVNWEKVPPGTRSGYVNINYGMKNIKVNVELEAFESNKLTTFDGPVESAGQIMINASSGRAKINNRGQYSWQRIVNLGSAGGCLQALPLLTEPDFDLTDTAAIRGKQASVTYSFCTLKHADAAFSIYTLPTSPLNQLFEMRYAVSIDGGPLKIVNFKTVGRSNEWKENVLSNSAVRTVNVKDLKAGMHSLTIYQVDPGVILDRIFINLNNVAVPYGSFPVKVIQKFDK</sequence>
<dbReference type="InterPro" id="IPR041437">
    <property type="entry name" value="GH115_C"/>
</dbReference>
<dbReference type="GO" id="GO:0016787">
    <property type="term" value="F:hydrolase activity"/>
    <property type="evidence" value="ECO:0007669"/>
    <property type="project" value="UniProtKB-KW"/>
</dbReference>
<dbReference type="Proteomes" id="UP000434850">
    <property type="component" value="Unassembled WGS sequence"/>
</dbReference>
<evidence type="ECO:0000259" key="2">
    <source>
        <dbReference type="Pfam" id="PF17829"/>
    </source>
</evidence>
<keyword evidence="4" id="KW-1185">Reference proteome</keyword>
<dbReference type="PANTHER" id="PTHR37842:SF2">
    <property type="entry name" value="GYLCOSYL HYDROLASE 115 C-TERMINAL DOMAIN-CONTAINING PROTEIN"/>
    <property type="match status" value="1"/>
</dbReference>
<dbReference type="AlphaFoldDB" id="A0A6I4IR08"/>
<dbReference type="InterPro" id="IPR029018">
    <property type="entry name" value="Hex-like_dom2"/>
</dbReference>
<dbReference type="EMBL" id="WQLA01000004">
    <property type="protein sequence ID" value="MVN91974.1"/>
    <property type="molecule type" value="Genomic_DNA"/>
</dbReference>
<name>A0A6I4IR08_9SPHI</name>
<dbReference type="PANTHER" id="PTHR37842">
    <property type="match status" value="1"/>
</dbReference>
<dbReference type="InterPro" id="IPR031924">
    <property type="entry name" value="GH115"/>
</dbReference>
<evidence type="ECO:0000313" key="3">
    <source>
        <dbReference type="EMBL" id="MVN91974.1"/>
    </source>
</evidence>
<dbReference type="Gene3D" id="2.60.120.1620">
    <property type="match status" value="1"/>
</dbReference>
<reference evidence="3 4" key="1">
    <citation type="submission" date="2019-12" db="EMBL/GenBank/DDBJ databases">
        <title>Mucilaginibacter sp. HME9299 genome sequencing and assembly.</title>
        <authorList>
            <person name="Kang H."/>
            <person name="Kim H."/>
            <person name="Joh K."/>
        </authorList>
    </citation>
    <scope>NUCLEOTIDE SEQUENCE [LARGE SCALE GENOMIC DNA]</scope>
    <source>
        <strain evidence="3 4">HME9299</strain>
    </source>
</reference>
<dbReference type="Gene3D" id="1.20.58.2150">
    <property type="match status" value="1"/>
</dbReference>
<dbReference type="GO" id="GO:0005975">
    <property type="term" value="P:carbohydrate metabolic process"/>
    <property type="evidence" value="ECO:0007669"/>
    <property type="project" value="UniProtKB-ARBA"/>
</dbReference>